<dbReference type="PANTHER" id="PTHR43745">
    <property type="entry name" value="NITROREDUCTASE MJ1384-RELATED"/>
    <property type="match status" value="1"/>
</dbReference>
<comment type="caution">
    <text evidence="2">The sequence shown here is derived from an EMBL/GenBank/DDBJ whole genome shotgun (WGS) entry which is preliminary data.</text>
</comment>
<feature type="domain" description="Nitroreductase" evidence="1">
    <location>
        <begin position="176"/>
        <end position="366"/>
    </location>
</feature>
<evidence type="ECO:0000313" key="2">
    <source>
        <dbReference type="EMBL" id="MDN8668069.1"/>
    </source>
</evidence>
<dbReference type="InterPro" id="IPR000415">
    <property type="entry name" value="Nitroreductase-like"/>
</dbReference>
<keyword evidence="3" id="KW-1185">Reference proteome</keyword>
<dbReference type="SUPFAM" id="SSF55469">
    <property type="entry name" value="FMN-dependent nitroreductase-like"/>
    <property type="match status" value="1"/>
</dbReference>
<gene>
    <name evidence="2" type="ORF">Q0S36_01840</name>
</gene>
<dbReference type="InterPro" id="IPR030965">
    <property type="entry name" value="SagB-rel_DH_2"/>
</dbReference>
<dbReference type="NCBIfam" id="TIGR03605">
    <property type="entry name" value="antibiot_sagB"/>
    <property type="match status" value="1"/>
</dbReference>
<dbReference type="InterPro" id="IPR020051">
    <property type="entry name" value="SagB-type_dehydrogenase"/>
</dbReference>
<proteinExistence type="predicted"/>
<dbReference type="Proteomes" id="UP001174315">
    <property type="component" value="Unassembled WGS sequence"/>
</dbReference>
<dbReference type="Gene3D" id="3.40.109.10">
    <property type="entry name" value="NADH Oxidase"/>
    <property type="match status" value="1"/>
</dbReference>
<dbReference type="EMBL" id="JAUKNN010000003">
    <property type="protein sequence ID" value="MDN8668069.1"/>
    <property type="molecule type" value="Genomic_DNA"/>
</dbReference>
<protein>
    <submittedName>
        <fullName evidence="2">Peptide maturation dehydrogenase</fullName>
    </submittedName>
</protein>
<dbReference type="InterPro" id="IPR052544">
    <property type="entry name" value="Bacteriocin_Proc_Enz"/>
</dbReference>
<organism evidence="2 3">
    <name type="scientific">Stenotrophomonas indicatrix</name>
    <dbReference type="NCBI Taxonomy" id="2045451"/>
    <lineage>
        <taxon>Bacteria</taxon>
        <taxon>Pseudomonadati</taxon>
        <taxon>Pseudomonadota</taxon>
        <taxon>Gammaproteobacteria</taxon>
        <taxon>Lysobacterales</taxon>
        <taxon>Lysobacteraceae</taxon>
        <taxon>Stenotrophomonas</taxon>
    </lineage>
</organism>
<reference evidence="2" key="1">
    <citation type="submission" date="2023-07" db="EMBL/GenBank/DDBJ databases">
        <title>Stenotrophomonas isolates from soil.</title>
        <authorList>
            <person name="Sharma V."/>
            <person name="Zur-Pinska J."/>
            <person name="Hay A.G."/>
        </authorList>
    </citation>
    <scope>NUCLEOTIDE SEQUENCE</scope>
    <source>
        <strain evidence="2">C2</strain>
    </source>
</reference>
<evidence type="ECO:0000259" key="1">
    <source>
        <dbReference type="Pfam" id="PF00881"/>
    </source>
</evidence>
<dbReference type="CDD" id="cd02142">
    <property type="entry name" value="McbC_SagB-like_oxidoreductase"/>
    <property type="match status" value="1"/>
</dbReference>
<name>A0ABT8Q9S8_9GAMM</name>
<accession>A0ABT8Q9S8</accession>
<evidence type="ECO:0000313" key="3">
    <source>
        <dbReference type="Proteomes" id="UP001174315"/>
    </source>
</evidence>
<dbReference type="NCBIfam" id="TIGR04511">
    <property type="entry name" value="SagB_rel_DH_2"/>
    <property type="match status" value="1"/>
</dbReference>
<dbReference type="InterPro" id="IPR029479">
    <property type="entry name" value="Nitroreductase"/>
</dbReference>
<dbReference type="Pfam" id="PF00881">
    <property type="entry name" value="Nitroreductase"/>
    <property type="match status" value="1"/>
</dbReference>
<sequence>MQIRRCAIVMFEPRSEVSLDLSLLLQGQAGLVTRMHWQALAAHLDAPVEVSIEEIDVLGRIEPDRWVEPAQAGLEGTALARLLEIGLVISQEPGEASHRDRDQRVRDANWWPLSALQHRMGRWGGINSAREMREHKLVTAQDLHARFGAPPAAVDAPGTDPLMLPDTPDDARDELLRKRATCRNFDAQRTLALPLLAQVLKRTVQAHAALRPGDGMEFLKKHIPSGGGLHPLETYVVALAVDGLAPGVYHYHPLEHALRPVAVATDDLRTLMLGFVSGQDWFADAPLHLIQVARFPRSFWKYRHHPKAYRAVLLDAGHLSQQWMLSATELGLAAYVTAAINEIDVEKALGLDGIDASPVMICGLGWRADAQVTSEFDPLQQVWRG</sequence>
<dbReference type="RefSeq" id="WP_301868646.1">
    <property type="nucleotide sequence ID" value="NZ_JAUKNN010000003.1"/>
</dbReference>
<dbReference type="PANTHER" id="PTHR43745:SF2">
    <property type="entry name" value="NITROREDUCTASE MJ1384-RELATED"/>
    <property type="match status" value="1"/>
</dbReference>